<sequence>MTIIVLINHYRGAAAMGHGRFSPRDTSDSSQTSPERLLHNYLSPQPSLSSRAHAPSALSFMWTHQTCGGNGLKHVHLLNALSWRVSSSSSTTLPA</sequence>
<dbReference type="EMBL" id="JAWDGP010003058">
    <property type="protein sequence ID" value="KAK3777767.1"/>
    <property type="molecule type" value="Genomic_DNA"/>
</dbReference>
<dbReference type="AlphaFoldDB" id="A0AAE1DPD3"/>
<evidence type="ECO:0000313" key="2">
    <source>
        <dbReference type="Proteomes" id="UP001283361"/>
    </source>
</evidence>
<gene>
    <name evidence="1" type="ORF">RRG08_038018</name>
</gene>
<comment type="caution">
    <text evidence="1">The sequence shown here is derived from an EMBL/GenBank/DDBJ whole genome shotgun (WGS) entry which is preliminary data.</text>
</comment>
<organism evidence="1 2">
    <name type="scientific">Elysia crispata</name>
    <name type="common">lettuce slug</name>
    <dbReference type="NCBI Taxonomy" id="231223"/>
    <lineage>
        <taxon>Eukaryota</taxon>
        <taxon>Metazoa</taxon>
        <taxon>Spiralia</taxon>
        <taxon>Lophotrochozoa</taxon>
        <taxon>Mollusca</taxon>
        <taxon>Gastropoda</taxon>
        <taxon>Heterobranchia</taxon>
        <taxon>Euthyneura</taxon>
        <taxon>Panpulmonata</taxon>
        <taxon>Sacoglossa</taxon>
        <taxon>Placobranchoidea</taxon>
        <taxon>Plakobranchidae</taxon>
        <taxon>Elysia</taxon>
    </lineage>
</organism>
<protein>
    <submittedName>
        <fullName evidence="1">Uncharacterized protein</fullName>
    </submittedName>
</protein>
<keyword evidence="2" id="KW-1185">Reference proteome</keyword>
<name>A0AAE1DPD3_9GAST</name>
<dbReference type="Proteomes" id="UP001283361">
    <property type="component" value="Unassembled WGS sequence"/>
</dbReference>
<accession>A0AAE1DPD3</accession>
<reference evidence="1" key="1">
    <citation type="journal article" date="2023" name="G3 (Bethesda)">
        <title>A reference genome for the long-term kleptoplast-retaining sea slug Elysia crispata morphotype clarki.</title>
        <authorList>
            <person name="Eastman K.E."/>
            <person name="Pendleton A.L."/>
            <person name="Shaikh M.A."/>
            <person name="Suttiyut T."/>
            <person name="Ogas R."/>
            <person name="Tomko P."/>
            <person name="Gavelis G."/>
            <person name="Widhalm J.R."/>
            <person name="Wisecaver J.H."/>
        </authorList>
    </citation>
    <scope>NUCLEOTIDE SEQUENCE</scope>
    <source>
        <strain evidence="1">ECLA1</strain>
    </source>
</reference>
<evidence type="ECO:0000313" key="1">
    <source>
        <dbReference type="EMBL" id="KAK3777767.1"/>
    </source>
</evidence>
<proteinExistence type="predicted"/>